<name>A0A4Y2H5R9_ARAVE</name>
<protein>
    <submittedName>
        <fullName evidence="2">Uncharacterized protein</fullName>
    </submittedName>
</protein>
<feature type="region of interest" description="Disordered" evidence="1">
    <location>
        <begin position="1"/>
        <end position="28"/>
    </location>
</feature>
<dbReference type="AlphaFoldDB" id="A0A4Y2H5R9"/>
<gene>
    <name evidence="2" type="ORF">AVEN_105312_1</name>
</gene>
<evidence type="ECO:0000313" key="2">
    <source>
        <dbReference type="EMBL" id="GBM60355.1"/>
    </source>
</evidence>
<accession>A0A4Y2H5R9</accession>
<proteinExistence type="predicted"/>
<comment type="caution">
    <text evidence="2">The sequence shown here is derived from an EMBL/GenBank/DDBJ whole genome shotgun (WGS) entry which is preliminary data.</text>
</comment>
<feature type="non-terminal residue" evidence="2">
    <location>
        <position position="1"/>
    </location>
</feature>
<evidence type="ECO:0000256" key="1">
    <source>
        <dbReference type="SAM" id="MobiDB-lite"/>
    </source>
</evidence>
<dbReference type="EMBL" id="BGPR01101641">
    <property type="protein sequence ID" value="GBM60355.1"/>
    <property type="molecule type" value="Genomic_DNA"/>
</dbReference>
<organism evidence="2 3">
    <name type="scientific">Araneus ventricosus</name>
    <name type="common">Orbweaver spider</name>
    <name type="synonym">Epeira ventricosa</name>
    <dbReference type="NCBI Taxonomy" id="182803"/>
    <lineage>
        <taxon>Eukaryota</taxon>
        <taxon>Metazoa</taxon>
        <taxon>Ecdysozoa</taxon>
        <taxon>Arthropoda</taxon>
        <taxon>Chelicerata</taxon>
        <taxon>Arachnida</taxon>
        <taxon>Araneae</taxon>
        <taxon>Araneomorphae</taxon>
        <taxon>Entelegynae</taxon>
        <taxon>Araneoidea</taxon>
        <taxon>Araneidae</taxon>
        <taxon>Araneus</taxon>
    </lineage>
</organism>
<dbReference type="Proteomes" id="UP000499080">
    <property type="component" value="Unassembled WGS sequence"/>
</dbReference>
<keyword evidence="3" id="KW-1185">Reference proteome</keyword>
<reference evidence="2 3" key="1">
    <citation type="journal article" date="2019" name="Sci. Rep.">
        <title>Orb-weaving spider Araneus ventricosus genome elucidates the spidroin gene catalogue.</title>
        <authorList>
            <person name="Kono N."/>
            <person name="Nakamura H."/>
            <person name="Ohtoshi R."/>
            <person name="Moran D.A.P."/>
            <person name="Shinohara A."/>
            <person name="Yoshida Y."/>
            <person name="Fujiwara M."/>
            <person name="Mori M."/>
            <person name="Tomita M."/>
            <person name="Arakawa K."/>
        </authorList>
    </citation>
    <scope>NUCLEOTIDE SEQUENCE [LARGE SCALE GENOMIC DNA]</scope>
</reference>
<evidence type="ECO:0000313" key="3">
    <source>
        <dbReference type="Proteomes" id="UP000499080"/>
    </source>
</evidence>
<sequence length="52" mass="5958">MLSKWSPALITHSQEKSNNTNSSRHFLCDGRETPSLKPLGRLRQSLFDMDLL</sequence>